<evidence type="ECO:0000256" key="1">
    <source>
        <dbReference type="ARBA" id="ARBA00000085"/>
    </source>
</evidence>
<dbReference type="GO" id="GO:0000155">
    <property type="term" value="F:phosphorelay sensor kinase activity"/>
    <property type="evidence" value="ECO:0007669"/>
    <property type="project" value="TreeGrafter"/>
</dbReference>
<dbReference type="EMBL" id="CABEEZ010000037">
    <property type="protein sequence ID" value="VTR24717.1"/>
    <property type="molecule type" value="Genomic_DNA"/>
</dbReference>
<dbReference type="PROSITE" id="PS50109">
    <property type="entry name" value="HIS_KIN"/>
    <property type="match status" value="1"/>
</dbReference>
<protein>
    <recommendedName>
        <fullName evidence="2">histidine kinase</fullName>
        <ecNumber evidence="2">2.7.13.3</ecNumber>
    </recommendedName>
</protein>
<keyword evidence="3" id="KW-0597">Phosphoprotein</keyword>
<dbReference type="InterPro" id="IPR052023">
    <property type="entry name" value="Histidine_kinase_KdpD"/>
</dbReference>
<dbReference type="GO" id="GO:0005886">
    <property type="term" value="C:plasma membrane"/>
    <property type="evidence" value="ECO:0007669"/>
    <property type="project" value="TreeGrafter"/>
</dbReference>
<dbReference type="AlphaFoldDB" id="A0A4U9TYQ4"/>
<sequence>MPVPDAIIGIRAHAVKDWLEVEVWDNGPGIPEEQTQLIFDKFSRGNKESAIPGVGLGLAICRAIIEVHGGRIWAENRAEGGASFHFMLPLEKPPELDGADFDL</sequence>
<name>A0A4U9TYQ4_SERFO</name>
<dbReference type="SMART" id="SM00387">
    <property type="entry name" value="HATPase_c"/>
    <property type="match status" value="1"/>
</dbReference>
<evidence type="ECO:0000256" key="3">
    <source>
        <dbReference type="ARBA" id="ARBA00022553"/>
    </source>
</evidence>
<comment type="catalytic activity">
    <reaction evidence="1">
        <text>ATP + protein L-histidine = ADP + protein N-phospho-L-histidine.</text>
        <dbReference type="EC" id="2.7.13.3"/>
    </reaction>
</comment>
<dbReference type="SUPFAM" id="SSF55874">
    <property type="entry name" value="ATPase domain of HSP90 chaperone/DNA topoisomerase II/histidine kinase"/>
    <property type="match status" value="1"/>
</dbReference>
<dbReference type="InterPro" id="IPR004358">
    <property type="entry name" value="Sig_transdc_His_kin-like_C"/>
</dbReference>
<dbReference type="InterPro" id="IPR003594">
    <property type="entry name" value="HATPase_dom"/>
</dbReference>
<dbReference type="Gene3D" id="3.30.565.10">
    <property type="entry name" value="Histidine kinase-like ATPase, C-terminal domain"/>
    <property type="match status" value="1"/>
</dbReference>
<evidence type="ECO:0000256" key="2">
    <source>
        <dbReference type="ARBA" id="ARBA00012438"/>
    </source>
</evidence>
<gene>
    <name evidence="5" type="primary">kdpD_5</name>
    <name evidence="5" type="ORF">NCTC12965_02036</name>
</gene>
<dbReference type="PRINTS" id="PR00344">
    <property type="entry name" value="BCTRLSENSOR"/>
</dbReference>
<dbReference type="CDD" id="cd00075">
    <property type="entry name" value="HATPase"/>
    <property type="match status" value="1"/>
</dbReference>
<proteinExistence type="predicted"/>
<dbReference type="InterPro" id="IPR005467">
    <property type="entry name" value="His_kinase_dom"/>
</dbReference>
<dbReference type="InterPro" id="IPR036890">
    <property type="entry name" value="HATPase_C_sf"/>
</dbReference>
<dbReference type="Pfam" id="PF02518">
    <property type="entry name" value="HATPase_c"/>
    <property type="match status" value="1"/>
</dbReference>
<dbReference type="PANTHER" id="PTHR45569:SF1">
    <property type="entry name" value="SENSOR PROTEIN KDPD"/>
    <property type="match status" value="1"/>
</dbReference>
<dbReference type="EC" id="2.7.13.3" evidence="2"/>
<keyword evidence="5" id="KW-0808">Transferase</keyword>
<evidence type="ECO:0000259" key="4">
    <source>
        <dbReference type="PROSITE" id="PS50109"/>
    </source>
</evidence>
<accession>A0A4U9TYQ4</accession>
<evidence type="ECO:0000313" key="5">
    <source>
        <dbReference type="EMBL" id="VTR24717.1"/>
    </source>
</evidence>
<organism evidence="5">
    <name type="scientific">Serratia fonticola</name>
    <dbReference type="NCBI Taxonomy" id="47917"/>
    <lineage>
        <taxon>Bacteria</taxon>
        <taxon>Pseudomonadati</taxon>
        <taxon>Pseudomonadota</taxon>
        <taxon>Gammaproteobacteria</taxon>
        <taxon>Enterobacterales</taxon>
        <taxon>Yersiniaceae</taxon>
        <taxon>Serratia</taxon>
    </lineage>
</organism>
<reference evidence="5" key="1">
    <citation type="submission" date="2019-05" db="EMBL/GenBank/DDBJ databases">
        <authorList>
            <consortium name="Pathogen Informatics"/>
        </authorList>
    </citation>
    <scope>NUCLEOTIDE SEQUENCE [LARGE SCALE GENOMIC DNA]</scope>
    <source>
        <strain evidence="5">NCTC12965</strain>
    </source>
</reference>
<feature type="domain" description="Histidine kinase" evidence="4">
    <location>
        <begin position="1"/>
        <end position="92"/>
    </location>
</feature>
<dbReference type="PANTHER" id="PTHR45569">
    <property type="entry name" value="SENSOR PROTEIN KDPD"/>
    <property type="match status" value="1"/>
</dbReference>